<evidence type="ECO:0000256" key="6">
    <source>
        <dbReference type="SAM" id="SignalP"/>
    </source>
</evidence>
<dbReference type="SUPFAM" id="SSF53850">
    <property type="entry name" value="Periplasmic binding protein-like II"/>
    <property type="match status" value="1"/>
</dbReference>
<dbReference type="Proteomes" id="UP001519287">
    <property type="component" value="Unassembled WGS sequence"/>
</dbReference>
<evidence type="ECO:0000313" key="8">
    <source>
        <dbReference type="Proteomes" id="UP001519287"/>
    </source>
</evidence>
<keyword evidence="8" id="KW-1185">Reference proteome</keyword>
<evidence type="ECO:0000256" key="1">
    <source>
        <dbReference type="ARBA" id="ARBA00022475"/>
    </source>
</evidence>
<evidence type="ECO:0000256" key="2">
    <source>
        <dbReference type="ARBA" id="ARBA00022729"/>
    </source>
</evidence>
<evidence type="ECO:0000256" key="4">
    <source>
        <dbReference type="ARBA" id="ARBA00023139"/>
    </source>
</evidence>
<sequence>MRKRNVVIMLCLLLVLTACSSGKTEVPQAVTSTPGTSSPEVKAEPTKAYILTKVEAGTELPGDKEVGDFIKSETNVEPVMIKPPAGTYDEKLNIMLASDDPLDAFIVGDWTVFQKKGMIQPLNDLLKITPELVNNYTKEEWDAVTDKKTGNIYAIPFASTPLGNAPRIRKDWLDALGLQVPTTLDELDQVLEAFKKTDKFGNNVIPLATHLSFSQLDRAFAGLFTKHGDGNWIDTDGSVKPAVMDPDYKDFIAKMAEWYSKGYIWKEAFSQEYTVINDLVSQNRVGVLASWISVGLTGIETLMQSDPKAQYVFLDKFDGPAGSAYSLRLPERQGIAISVKSKHAEAVMKFFDWSVSSKKNRNVIDFGLENKHWKWIDEEKGIIEKIQGAEKQYSAMYSLVQGALSLGSSDDTISGKLWTDFYNFVSNPALDLKKPADYGVNYDEVSITGAVPAAGDIDKFRDKWLVKFITGQEPLSKWDGFIRDLGKMGLDKMIAERTKQYNEQ</sequence>
<keyword evidence="2 6" id="KW-0732">Signal</keyword>
<accession>A0ABS4J4G6</accession>
<feature type="chain" id="PRO_5045290026" evidence="6">
    <location>
        <begin position="21"/>
        <end position="504"/>
    </location>
</feature>
<feature type="signal peptide" evidence="6">
    <location>
        <begin position="1"/>
        <end position="20"/>
    </location>
</feature>
<proteinExistence type="predicted"/>
<dbReference type="PANTHER" id="PTHR43649:SF33">
    <property type="entry name" value="POLYGALACTURONAN_RHAMNOGALACTURONAN-BINDING PROTEIN YTCQ"/>
    <property type="match status" value="1"/>
</dbReference>
<dbReference type="EMBL" id="JAGGLB010000028">
    <property type="protein sequence ID" value="MBP1994737.1"/>
    <property type="molecule type" value="Genomic_DNA"/>
</dbReference>
<dbReference type="Pfam" id="PF01547">
    <property type="entry name" value="SBP_bac_1"/>
    <property type="match status" value="1"/>
</dbReference>
<dbReference type="PANTHER" id="PTHR43649">
    <property type="entry name" value="ARABINOSE-BINDING PROTEIN-RELATED"/>
    <property type="match status" value="1"/>
</dbReference>
<gene>
    <name evidence="7" type="ORF">J2Z66_006377</name>
</gene>
<dbReference type="Gene3D" id="3.40.190.10">
    <property type="entry name" value="Periplasmic binding protein-like II"/>
    <property type="match status" value="2"/>
</dbReference>
<reference evidence="7 8" key="1">
    <citation type="submission" date="2021-03" db="EMBL/GenBank/DDBJ databases">
        <title>Genomic Encyclopedia of Type Strains, Phase IV (KMG-IV): sequencing the most valuable type-strain genomes for metagenomic binning, comparative biology and taxonomic classification.</title>
        <authorList>
            <person name="Goeker M."/>
        </authorList>
    </citation>
    <scope>NUCLEOTIDE SEQUENCE [LARGE SCALE GENOMIC DNA]</scope>
    <source>
        <strain evidence="7 8">DSM 26048</strain>
    </source>
</reference>
<dbReference type="InterPro" id="IPR006059">
    <property type="entry name" value="SBP"/>
</dbReference>
<keyword evidence="4" id="KW-0564">Palmitate</keyword>
<keyword evidence="5" id="KW-0449">Lipoprotein</keyword>
<dbReference type="RefSeq" id="WP_209976571.1">
    <property type="nucleotide sequence ID" value="NZ_JAGGLB010000028.1"/>
</dbReference>
<dbReference type="PROSITE" id="PS51257">
    <property type="entry name" value="PROKAR_LIPOPROTEIN"/>
    <property type="match status" value="1"/>
</dbReference>
<evidence type="ECO:0000313" key="7">
    <source>
        <dbReference type="EMBL" id="MBP1994737.1"/>
    </source>
</evidence>
<name>A0ABS4J4G6_9BACL</name>
<keyword evidence="3" id="KW-0472">Membrane</keyword>
<keyword evidence="1" id="KW-1003">Cell membrane</keyword>
<organism evidence="7 8">
    <name type="scientific">Paenibacillus eucommiae</name>
    <dbReference type="NCBI Taxonomy" id="1355755"/>
    <lineage>
        <taxon>Bacteria</taxon>
        <taxon>Bacillati</taxon>
        <taxon>Bacillota</taxon>
        <taxon>Bacilli</taxon>
        <taxon>Bacillales</taxon>
        <taxon>Paenibacillaceae</taxon>
        <taxon>Paenibacillus</taxon>
    </lineage>
</organism>
<protein>
    <submittedName>
        <fullName evidence="7">ABC-type glycerol-3-phosphate transport system substrate-binding protein</fullName>
    </submittedName>
</protein>
<evidence type="ECO:0000256" key="3">
    <source>
        <dbReference type="ARBA" id="ARBA00023136"/>
    </source>
</evidence>
<comment type="caution">
    <text evidence="7">The sequence shown here is derived from an EMBL/GenBank/DDBJ whole genome shotgun (WGS) entry which is preliminary data.</text>
</comment>
<dbReference type="InterPro" id="IPR050490">
    <property type="entry name" value="Bact_solute-bd_prot1"/>
</dbReference>
<evidence type="ECO:0000256" key="5">
    <source>
        <dbReference type="ARBA" id="ARBA00023288"/>
    </source>
</evidence>